<feature type="compositionally biased region" description="Polar residues" evidence="9">
    <location>
        <begin position="152"/>
        <end position="167"/>
    </location>
</feature>
<dbReference type="InterPro" id="IPR050343">
    <property type="entry name" value="RsuA_PseudoU_synthase"/>
</dbReference>
<dbReference type="SUPFAM" id="SSF55174">
    <property type="entry name" value="Alpha-L RNA-binding motif"/>
    <property type="match status" value="1"/>
</dbReference>
<feature type="region of interest" description="Disordered" evidence="9">
    <location>
        <begin position="518"/>
        <end position="552"/>
    </location>
</feature>
<evidence type="ECO:0000256" key="7">
    <source>
        <dbReference type="PROSITE-ProRule" id="PRU00182"/>
    </source>
</evidence>
<dbReference type="InterPro" id="IPR036986">
    <property type="entry name" value="S4_RNA-bd_sf"/>
</dbReference>
<feature type="compositionally biased region" description="Low complexity" evidence="9">
    <location>
        <begin position="575"/>
        <end position="592"/>
    </location>
</feature>
<protein>
    <recommendedName>
        <fullName evidence="8">Pseudouridine synthase</fullName>
        <ecNumber evidence="8">5.4.99.-</ecNumber>
    </recommendedName>
</protein>
<reference evidence="11 12" key="1">
    <citation type="submission" date="2017-04" db="EMBL/GenBank/DDBJ databases">
        <authorList>
            <person name="Afonso C.L."/>
            <person name="Miller P.J."/>
            <person name="Scott M.A."/>
            <person name="Spackman E."/>
            <person name="Goraichik I."/>
            <person name="Dimitrov K.M."/>
            <person name="Suarez D.L."/>
            <person name="Swayne D.E."/>
        </authorList>
    </citation>
    <scope>NUCLEOTIDE SEQUENCE [LARGE SCALE GENOMIC DNA]</scope>
    <source>
        <strain evidence="11 12">VK13</strain>
    </source>
</reference>
<dbReference type="InterPro" id="IPR006145">
    <property type="entry name" value="PsdUridine_synth_RsuA/RluA"/>
</dbReference>
<dbReference type="GO" id="GO:0000455">
    <property type="term" value="P:enzyme-directed rRNA pseudouridine synthesis"/>
    <property type="evidence" value="ECO:0007669"/>
    <property type="project" value="UniProtKB-ARBA"/>
</dbReference>
<dbReference type="CDD" id="cd00165">
    <property type="entry name" value="S4"/>
    <property type="match status" value="1"/>
</dbReference>
<feature type="compositionally biased region" description="Low complexity" evidence="9">
    <location>
        <begin position="522"/>
        <end position="543"/>
    </location>
</feature>
<dbReference type="Proteomes" id="UP000192708">
    <property type="component" value="Unassembled WGS sequence"/>
</dbReference>
<sequence>MNENETNNLPNKADKTEKLTQQDTFEAGSSVSPNTTNGLEATDAMGESKPRQRRSRNPKFRLKSNRQPGHKTTSDQESPVGEDVNVVSGESSAALQGAEGADVKTSGVDGNPPPRNRNQPRAGQSRDRNSRGGKNTKPGQRSNNDSRESRPRQSNSAGNPLNTQSQELFAKVVSGEFDALLDTPELVLQDQKPSSGEGEFSQHAIVDRSLQALEQAEQNENSRSGQEHNDELSQDELEYSGNNNQYQFSNLDDLPMSLRDEVWSDLDGLDDDADDEDTVKLHKVLADAGMGSRREMEDLIIQGRVSVNSMPAHIGQRIGPTDQVRINGKAVHRKLVTKPPRVLMYHKPAGEIVSQADPEGRPSVFERLPKPKGGRWIAVGRLDFNTEGLLLFTTSGELANRLMHPRYGIERDYAVRILGELEHEQLSHLKNGINLDDGMAKFLRISDGGGEGANRWYHVALTEGRNREVRRMFEAVGHIVSRLIRTRYGIFVLPPRLRRGKFEEVPTDQVAQLMRAAGLKVPQNIQGNSSSSPSRSQRGSSNQDQPDPMQTSVSYWGSREALKMADNHHGISQYKTNSTGGSGNGQSKNQSGAKSGRNGRSSTSMKVSHEHGFAPSPGELRNASLRRSPKGPKKPAGGGYSGKPKSGFSGGRGRKPSGNT</sequence>
<dbReference type="InterPro" id="IPR020103">
    <property type="entry name" value="PsdUridine_synth_cat_dom_sf"/>
</dbReference>
<feature type="region of interest" description="Disordered" evidence="9">
    <location>
        <begin position="571"/>
        <end position="660"/>
    </location>
</feature>
<feature type="compositionally biased region" description="Polar residues" evidence="9">
    <location>
        <begin position="1"/>
        <end position="10"/>
    </location>
</feature>
<feature type="compositionally biased region" description="Polar residues" evidence="9">
    <location>
        <begin position="21"/>
        <end position="39"/>
    </location>
</feature>
<organism evidence="11 12">
    <name type="scientific">Polynucleobacter kasalickyi</name>
    <dbReference type="NCBI Taxonomy" id="1938817"/>
    <lineage>
        <taxon>Bacteria</taxon>
        <taxon>Pseudomonadati</taxon>
        <taxon>Pseudomonadota</taxon>
        <taxon>Betaproteobacteria</taxon>
        <taxon>Burkholderiales</taxon>
        <taxon>Burkholderiaceae</taxon>
        <taxon>Polynucleobacter</taxon>
    </lineage>
</organism>
<dbReference type="SMART" id="SM00363">
    <property type="entry name" value="S4"/>
    <property type="match status" value="1"/>
</dbReference>
<evidence type="ECO:0000313" key="12">
    <source>
        <dbReference type="Proteomes" id="UP000192708"/>
    </source>
</evidence>
<dbReference type="GO" id="GO:0005829">
    <property type="term" value="C:cytosol"/>
    <property type="evidence" value="ECO:0007669"/>
    <property type="project" value="UniProtKB-ARBA"/>
</dbReference>
<dbReference type="GO" id="GO:0003723">
    <property type="term" value="F:RNA binding"/>
    <property type="evidence" value="ECO:0007669"/>
    <property type="project" value="UniProtKB-KW"/>
</dbReference>
<gene>
    <name evidence="11" type="ORF">SAMN06296008_105147</name>
</gene>
<name>A0A1W1ZHR7_9BURK</name>
<dbReference type="InterPro" id="IPR042092">
    <property type="entry name" value="PsdUridine_s_RsuA/RluB/E/F_cat"/>
</dbReference>
<evidence type="ECO:0000256" key="6">
    <source>
        <dbReference type="ARBA" id="ARBA00037383"/>
    </source>
</evidence>
<feature type="domain" description="RNA-binding S4" evidence="10">
    <location>
        <begin position="279"/>
        <end position="339"/>
    </location>
</feature>
<dbReference type="Gene3D" id="3.30.70.1560">
    <property type="entry name" value="Alpha-L RNA-binding motif"/>
    <property type="match status" value="1"/>
</dbReference>
<dbReference type="FunFam" id="3.10.290.10:FF:000003">
    <property type="entry name" value="Pseudouridine synthase"/>
    <property type="match status" value="1"/>
</dbReference>
<dbReference type="Pfam" id="PF00849">
    <property type="entry name" value="PseudoU_synth_2"/>
    <property type="match status" value="1"/>
</dbReference>
<dbReference type="Gene3D" id="3.10.290.10">
    <property type="entry name" value="RNA-binding S4 domain"/>
    <property type="match status" value="1"/>
</dbReference>
<dbReference type="Gene3D" id="3.30.70.580">
    <property type="entry name" value="Pseudouridine synthase I, catalytic domain, N-terminal subdomain"/>
    <property type="match status" value="1"/>
</dbReference>
<dbReference type="PROSITE" id="PS50889">
    <property type="entry name" value="S4"/>
    <property type="match status" value="1"/>
</dbReference>
<evidence type="ECO:0000256" key="5">
    <source>
        <dbReference type="ARBA" id="ARBA00036944"/>
    </source>
</evidence>
<evidence type="ECO:0000259" key="10">
    <source>
        <dbReference type="SMART" id="SM00363"/>
    </source>
</evidence>
<feature type="region of interest" description="Disordered" evidence="9">
    <location>
        <begin position="1"/>
        <end position="167"/>
    </location>
</feature>
<comment type="function">
    <text evidence="6">Responsible for synthesis of pseudouridine from uracil-2605 in 23S ribosomal RNA.</text>
</comment>
<accession>A0A1W1ZHR7</accession>
<dbReference type="NCBIfam" id="TIGR00093">
    <property type="entry name" value="pseudouridine synthase"/>
    <property type="match status" value="1"/>
</dbReference>
<dbReference type="InterPro" id="IPR020094">
    <property type="entry name" value="TruA/RsuA/RluB/E/F_N"/>
</dbReference>
<dbReference type="FunFam" id="3.30.70.1560:FF:000001">
    <property type="entry name" value="Pseudouridine synthase"/>
    <property type="match status" value="1"/>
</dbReference>
<keyword evidence="2" id="KW-0698">rRNA processing</keyword>
<dbReference type="InterPro" id="IPR000748">
    <property type="entry name" value="PsdUridine_synth_RsuA/RluB/E/F"/>
</dbReference>
<feature type="compositionally biased region" description="Polar residues" evidence="9">
    <location>
        <begin position="65"/>
        <end position="77"/>
    </location>
</feature>
<dbReference type="GO" id="GO:0160139">
    <property type="term" value="F:23S rRNA pseudouridine(2605) synthase activity"/>
    <property type="evidence" value="ECO:0007669"/>
    <property type="project" value="UniProtKB-EC"/>
</dbReference>
<dbReference type="InterPro" id="IPR002942">
    <property type="entry name" value="S4_RNA-bd"/>
</dbReference>
<dbReference type="RefSeq" id="WP_234986920.1">
    <property type="nucleotide sequence ID" value="NZ_FWXJ01000005.1"/>
</dbReference>
<dbReference type="SUPFAM" id="SSF55120">
    <property type="entry name" value="Pseudouridine synthase"/>
    <property type="match status" value="1"/>
</dbReference>
<keyword evidence="4 8" id="KW-0413">Isomerase</keyword>
<dbReference type="InterPro" id="IPR018496">
    <property type="entry name" value="PsdUridine_synth_RsuA/RluB_CS"/>
</dbReference>
<evidence type="ECO:0000256" key="2">
    <source>
        <dbReference type="ARBA" id="ARBA00022552"/>
    </source>
</evidence>
<keyword evidence="12" id="KW-1185">Reference proteome</keyword>
<evidence type="ECO:0000256" key="4">
    <source>
        <dbReference type="ARBA" id="ARBA00023235"/>
    </source>
</evidence>
<evidence type="ECO:0000256" key="3">
    <source>
        <dbReference type="ARBA" id="ARBA00022884"/>
    </source>
</evidence>
<dbReference type="PROSITE" id="PS01149">
    <property type="entry name" value="PSI_RSU"/>
    <property type="match status" value="1"/>
</dbReference>
<dbReference type="EMBL" id="FWXJ01000005">
    <property type="protein sequence ID" value="SMC47907.1"/>
    <property type="molecule type" value="Genomic_DNA"/>
</dbReference>
<dbReference type="PANTHER" id="PTHR47683:SF3">
    <property type="entry name" value="RIBOSOMAL LARGE SUBUNIT PSEUDOURIDINE SYNTHASE B"/>
    <property type="match status" value="1"/>
</dbReference>
<dbReference type="FunFam" id="3.30.70.580:FF:000009">
    <property type="entry name" value="Pseudouridine synthase"/>
    <property type="match status" value="1"/>
</dbReference>
<dbReference type="STRING" id="1938817.SAMN06296008_105147"/>
<dbReference type="AlphaFoldDB" id="A0A1W1ZHR7"/>
<dbReference type="Pfam" id="PF01479">
    <property type="entry name" value="S4"/>
    <property type="match status" value="1"/>
</dbReference>
<proteinExistence type="inferred from homology"/>
<dbReference type="EC" id="5.4.99.-" evidence="8"/>
<evidence type="ECO:0000313" key="11">
    <source>
        <dbReference type="EMBL" id="SMC47907.1"/>
    </source>
</evidence>
<evidence type="ECO:0000256" key="1">
    <source>
        <dbReference type="ARBA" id="ARBA00008348"/>
    </source>
</evidence>
<keyword evidence="3 7" id="KW-0694">RNA-binding</keyword>
<evidence type="ECO:0000256" key="9">
    <source>
        <dbReference type="SAM" id="MobiDB-lite"/>
    </source>
</evidence>
<feature type="compositionally biased region" description="Basic residues" evidence="9">
    <location>
        <begin position="51"/>
        <end position="64"/>
    </location>
</feature>
<comment type="similarity">
    <text evidence="1 8">Belongs to the pseudouridine synthase RsuA family.</text>
</comment>
<comment type="catalytic activity">
    <reaction evidence="5">
        <text>uridine(2605) in 23S rRNA = pseudouridine(2605) in 23S rRNA</text>
        <dbReference type="Rhea" id="RHEA:42520"/>
        <dbReference type="Rhea" id="RHEA-COMP:10095"/>
        <dbReference type="Rhea" id="RHEA-COMP:10096"/>
        <dbReference type="ChEBI" id="CHEBI:65314"/>
        <dbReference type="ChEBI" id="CHEBI:65315"/>
        <dbReference type="EC" id="5.4.99.22"/>
    </reaction>
</comment>
<evidence type="ECO:0000256" key="8">
    <source>
        <dbReference type="RuleBase" id="RU003887"/>
    </source>
</evidence>
<dbReference type="CDD" id="cd02556">
    <property type="entry name" value="PseudoU_synth_RluB"/>
    <property type="match status" value="1"/>
</dbReference>
<dbReference type="PANTHER" id="PTHR47683">
    <property type="entry name" value="PSEUDOURIDINE SYNTHASE FAMILY PROTEIN-RELATED"/>
    <property type="match status" value="1"/>
</dbReference>